<reference evidence="10" key="2">
    <citation type="submission" date="2021-04" db="EMBL/GenBank/DDBJ databases">
        <authorList>
            <person name="Gilroy R."/>
        </authorList>
    </citation>
    <scope>NUCLEOTIDE SEQUENCE</scope>
    <source>
        <strain evidence="10">ChiGjej1B1-98</strain>
    </source>
</reference>
<organism evidence="10 11">
    <name type="scientific">Candidatus Agrococcus pullicola</name>
    <dbReference type="NCBI Taxonomy" id="2838429"/>
    <lineage>
        <taxon>Bacteria</taxon>
        <taxon>Bacillati</taxon>
        <taxon>Actinomycetota</taxon>
        <taxon>Actinomycetes</taxon>
        <taxon>Micrococcales</taxon>
        <taxon>Microbacteriaceae</taxon>
        <taxon>Agrococcus</taxon>
    </lineage>
</organism>
<dbReference type="EMBL" id="DXDC01000148">
    <property type="protein sequence ID" value="HIY65624.1"/>
    <property type="molecule type" value="Genomic_DNA"/>
</dbReference>
<dbReference type="CDD" id="cd06261">
    <property type="entry name" value="TM_PBP2"/>
    <property type="match status" value="1"/>
</dbReference>
<dbReference type="PANTHER" id="PTHR43357">
    <property type="entry name" value="INNER MEMBRANE ABC TRANSPORTER PERMEASE PROTEIN YDCV"/>
    <property type="match status" value="1"/>
</dbReference>
<evidence type="ECO:0000256" key="5">
    <source>
        <dbReference type="ARBA" id="ARBA00022692"/>
    </source>
</evidence>
<keyword evidence="5 8" id="KW-0812">Transmembrane</keyword>
<keyword evidence="4" id="KW-0997">Cell inner membrane</keyword>
<keyword evidence="7 8" id="KW-0472">Membrane</keyword>
<comment type="subcellular location">
    <subcellularLocation>
        <location evidence="1">Cell inner membrane</location>
        <topology evidence="1">Multi-pass membrane protein</topology>
    </subcellularLocation>
    <subcellularLocation>
        <location evidence="8">Cell membrane</location>
        <topology evidence="8">Multi-pass membrane protein</topology>
    </subcellularLocation>
</comment>
<reference evidence="10" key="1">
    <citation type="journal article" date="2021" name="PeerJ">
        <title>Extensive microbial diversity within the chicken gut microbiome revealed by metagenomics and culture.</title>
        <authorList>
            <person name="Gilroy R."/>
            <person name="Ravi A."/>
            <person name="Getino M."/>
            <person name="Pursley I."/>
            <person name="Horton D.L."/>
            <person name="Alikhan N.F."/>
            <person name="Baker D."/>
            <person name="Gharbi K."/>
            <person name="Hall N."/>
            <person name="Watson M."/>
            <person name="Adriaenssens E.M."/>
            <person name="Foster-Nyarko E."/>
            <person name="Jarju S."/>
            <person name="Secka A."/>
            <person name="Antonio M."/>
            <person name="Oren A."/>
            <person name="Chaudhuri R.R."/>
            <person name="La Ragione R."/>
            <person name="Hildebrand F."/>
            <person name="Pallen M.J."/>
        </authorList>
    </citation>
    <scope>NUCLEOTIDE SEQUENCE</scope>
    <source>
        <strain evidence="10">ChiGjej1B1-98</strain>
    </source>
</reference>
<feature type="domain" description="ABC transmembrane type-1" evidence="9">
    <location>
        <begin position="64"/>
        <end position="255"/>
    </location>
</feature>
<dbReference type="SUPFAM" id="SSF161098">
    <property type="entry name" value="MetI-like"/>
    <property type="match status" value="1"/>
</dbReference>
<dbReference type="PROSITE" id="PS50928">
    <property type="entry name" value="ABC_TM1"/>
    <property type="match status" value="1"/>
</dbReference>
<feature type="transmembrane region" description="Helical" evidence="8">
    <location>
        <begin position="132"/>
        <end position="155"/>
    </location>
</feature>
<dbReference type="PANTHER" id="PTHR43357:SF4">
    <property type="entry name" value="INNER MEMBRANE ABC TRANSPORTER PERMEASE PROTEIN YDCV"/>
    <property type="match status" value="1"/>
</dbReference>
<dbReference type="Proteomes" id="UP000824005">
    <property type="component" value="Unassembled WGS sequence"/>
</dbReference>
<name>A0A9D1YTP6_9MICO</name>
<dbReference type="Gene3D" id="1.10.3720.10">
    <property type="entry name" value="MetI-like"/>
    <property type="match status" value="1"/>
</dbReference>
<evidence type="ECO:0000256" key="6">
    <source>
        <dbReference type="ARBA" id="ARBA00022989"/>
    </source>
</evidence>
<dbReference type="GO" id="GO:0055085">
    <property type="term" value="P:transmembrane transport"/>
    <property type="evidence" value="ECO:0007669"/>
    <property type="project" value="InterPro"/>
</dbReference>
<evidence type="ECO:0000313" key="11">
    <source>
        <dbReference type="Proteomes" id="UP000824005"/>
    </source>
</evidence>
<evidence type="ECO:0000256" key="4">
    <source>
        <dbReference type="ARBA" id="ARBA00022519"/>
    </source>
</evidence>
<dbReference type="AlphaFoldDB" id="A0A9D1YTP6"/>
<keyword evidence="6 8" id="KW-1133">Transmembrane helix</keyword>
<feature type="transmembrane region" description="Helical" evidence="8">
    <location>
        <begin position="64"/>
        <end position="89"/>
    </location>
</feature>
<comment type="similarity">
    <text evidence="8">Belongs to the binding-protein-dependent transport system permease family.</text>
</comment>
<accession>A0A9D1YTP6</accession>
<evidence type="ECO:0000256" key="3">
    <source>
        <dbReference type="ARBA" id="ARBA00022475"/>
    </source>
</evidence>
<feature type="transmembrane region" description="Helical" evidence="8">
    <location>
        <begin position="176"/>
        <end position="198"/>
    </location>
</feature>
<keyword evidence="2 8" id="KW-0813">Transport</keyword>
<keyword evidence="3" id="KW-1003">Cell membrane</keyword>
<dbReference type="Pfam" id="PF00528">
    <property type="entry name" value="BPD_transp_1"/>
    <property type="match status" value="1"/>
</dbReference>
<feature type="transmembrane region" description="Helical" evidence="8">
    <location>
        <begin position="101"/>
        <end position="126"/>
    </location>
</feature>
<comment type="caution">
    <text evidence="10">The sequence shown here is derived from an EMBL/GenBank/DDBJ whole genome shotgun (WGS) entry which is preliminary data.</text>
</comment>
<evidence type="ECO:0000256" key="1">
    <source>
        <dbReference type="ARBA" id="ARBA00004429"/>
    </source>
</evidence>
<sequence>MTKKITRSLLVVFAVLLAFYLLLPVLVIVPMSFSESAFLAFPPEGFTLRWFDRLINDWSWVSSAINSLIVALLSMVCSVVLGTLAALAITRGRMPFRGGVMAILLSPIIVPFVVVALAIYITFLPLGLTQTILGFVLIHTALGVPYVMINVVASLSSVDRRLEMAAMNLGSNGIGTFFRITLPVIMPGILAGALFAFITSWDEVVVAIFLSGTELTTLPVRMWSGIRVQVDPMIAAVSTISLFIIVAAFLSNGLARLLTRKRTKRPSAIAKQKAEQP</sequence>
<evidence type="ECO:0000256" key="2">
    <source>
        <dbReference type="ARBA" id="ARBA00022448"/>
    </source>
</evidence>
<dbReference type="InterPro" id="IPR035906">
    <property type="entry name" value="MetI-like_sf"/>
</dbReference>
<gene>
    <name evidence="10" type="ORF">H9830_05035</name>
</gene>
<feature type="transmembrane region" description="Helical" evidence="8">
    <location>
        <begin position="233"/>
        <end position="255"/>
    </location>
</feature>
<proteinExistence type="inferred from homology"/>
<evidence type="ECO:0000256" key="8">
    <source>
        <dbReference type="RuleBase" id="RU363032"/>
    </source>
</evidence>
<evidence type="ECO:0000259" key="9">
    <source>
        <dbReference type="PROSITE" id="PS50928"/>
    </source>
</evidence>
<evidence type="ECO:0000313" key="10">
    <source>
        <dbReference type="EMBL" id="HIY65624.1"/>
    </source>
</evidence>
<protein>
    <submittedName>
        <fullName evidence="10">ABC transporter permease</fullName>
    </submittedName>
</protein>
<evidence type="ECO:0000256" key="7">
    <source>
        <dbReference type="ARBA" id="ARBA00023136"/>
    </source>
</evidence>
<dbReference type="InterPro" id="IPR000515">
    <property type="entry name" value="MetI-like"/>
</dbReference>
<dbReference type="GO" id="GO:0005886">
    <property type="term" value="C:plasma membrane"/>
    <property type="evidence" value="ECO:0007669"/>
    <property type="project" value="UniProtKB-SubCell"/>
</dbReference>